<dbReference type="GO" id="GO:0005819">
    <property type="term" value="C:spindle"/>
    <property type="evidence" value="ECO:0007669"/>
    <property type="project" value="UniProtKB-SubCell"/>
</dbReference>
<dbReference type="GO" id="GO:0000743">
    <property type="term" value="P:nuclear migration involved in conjugation with cellular fusion"/>
    <property type="evidence" value="ECO:0007669"/>
    <property type="project" value="TreeGrafter"/>
</dbReference>
<evidence type="ECO:0000259" key="15">
    <source>
        <dbReference type="PROSITE" id="PS50245"/>
    </source>
</evidence>
<keyword evidence="5" id="KW-0963">Cytoplasm</keyword>
<comment type="subcellular location">
    <subcellularLocation>
        <location evidence="3">Cytoplasm</location>
        <location evidence="3">Cell cortex</location>
    </subcellularLocation>
    <subcellularLocation>
        <location evidence="1">Cytoplasm</location>
        <location evidence="1">Cytoskeleton</location>
        <location evidence="1">Microtubule organizing center</location>
        <location evidence="1">Centrosome</location>
        <location evidence="1">Centriole</location>
    </subcellularLocation>
    <subcellularLocation>
        <location evidence="2">Cytoplasm</location>
        <location evidence="2">Cytoskeleton</location>
        <location evidence="2">Spindle</location>
    </subcellularLocation>
</comment>
<dbReference type="SMART" id="SM01052">
    <property type="entry name" value="CAP_GLY"/>
    <property type="match status" value="1"/>
</dbReference>
<dbReference type="GO" id="GO:0005816">
    <property type="term" value="C:spindle pole body"/>
    <property type="evidence" value="ECO:0007669"/>
    <property type="project" value="TreeGrafter"/>
</dbReference>
<evidence type="ECO:0000256" key="13">
    <source>
        <dbReference type="SAM" id="Coils"/>
    </source>
</evidence>
<evidence type="ECO:0000256" key="2">
    <source>
        <dbReference type="ARBA" id="ARBA00004186"/>
    </source>
</evidence>
<comment type="similarity">
    <text evidence="4">Belongs to the dynactin 150 kDa subunit family.</text>
</comment>
<dbReference type="GO" id="GO:0051301">
    <property type="term" value="P:cell division"/>
    <property type="evidence" value="ECO:0007669"/>
    <property type="project" value="UniProtKB-KW"/>
</dbReference>
<dbReference type="GO" id="GO:0030286">
    <property type="term" value="C:dynein complex"/>
    <property type="evidence" value="ECO:0007669"/>
    <property type="project" value="UniProtKB-KW"/>
</dbReference>
<comment type="caution">
    <text evidence="16">The sequence shown here is derived from an EMBL/GenBank/DDBJ whole genome shotgun (WGS) entry which is preliminary data.</text>
</comment>
<evidence type="ECO:0000256" key="6">
    <source>
        <dbReference type="ARBA" id="ARBA00022618"/>
    </source>
</evidence>
<reference evidence="16" key="1">
    <citation type="submission" date="2021-03" db="EMBL/GenBank/DDBJ databases">
        <title>Revisited historic fungal species revealed as producer of novel bioactive compounds through whole genome sequencing and comparative genomics.</title>
        <authorList>
            <person name="Vignolle G.A."/>
            <person name="Hochenegger N."/>
            <person name="Mach R.L."/>
            <person name="Mach-Aigner A.R."/>
            <person name="Javad Rahimi M."/>
            <person name="Salim K.A."/>
            <person name="Chan C.M."/>
            <person name="Lim L.B.L."/>
            <person name="Cai F."/>
            <person name="Druzhinina I.S."/>
            <person name="U'Ren J.M."/>
            <person name="Derntl C."/>
        </authorList>
    </citation>
    <scope>NUCLEOTIDE SEQUENCE</scope>
    <source>
        <strain evidence="16">TUCIM 5799</strain>
    </source>
</reference>
<protein>
    <recommendedName>
        <fullName evidence="15">CAP-Gly domain-containing protein</fullName>
    </recommendedName>
</protein>
<evidence type="ECO:0000256" key="4">
    <source>
        <dbReference type="ARBA" id="ARBA00011010"/>
    </source>
</evidence>
<feature type="compositionally biased region" description="Polar residues" evidence="14">
    <location>
        <begin position="245"/>
        <end position="263"/>
    </location>
</feature>
<organism evidence="16 17">
    <name type="scientific">Neoarthrinium moseri</name>
    <dbReference type="NCBI Taxonomy" id="1658444"/>
    <lineage>
        <taxon>Eukaryota</taxon>
        <taxon>Fungi</taxon>
        <taxon>Dikarya</taxon>
        <taxon>Ascomycota</taxon>
        <taxon>Pezizomycotina</taxon>
        <taxon>Sordariomycetes</taxon>
        <taxon>Xylariomycetidae</taxon>
        <taxon>Amphisphaeriales</taxon>
        <taxon>Apiosporaceae</taxon>
        <taxon>Neoarthrinium</taxon>
    </lineage>
</organism>
<feature type="compositionally biased region" description="Low complexity" evidence="14">
    <location>
        <begin position="295"/>
        <end position="313"/>
    </location>
</feature>
<evidence type="ECO:0000256" key="14">
    <source>
        <dbReference type="SAM" id="MobiDB-lite"/>
    </source>
</evidence>
<proteinExistence type="inferred from homology"/>
<dbReference type="GO" id="GO:0005874">
    <property type="term" value="C:microtubule"/>
    <property type="evidence" value="ECO:0007669"/>
    <property type="project" value="UniProtKB-KW"/>
</dbReference>
<keyword evidence="8" id="KW-0498">Mitosis</keyword>
<dbReference type="EMBL" id="JAFIMR010000010">
    <property type="protein sequence ID" value="KAI1873646.1"/>
    <property type="molecule type" value="Genomic_DNA"/>
</dbReference>
<evidence type="ECO:0000256" key="1">
    <source>
        <dbReference type="ARBA" id="ARBA00004114"/>
    </source>
</evidence>
<gene>
    <name evidence="16" type="ORF">JX265_005268</name>
</gene>
<dbReference type="GO" id="GO:0000132">
    <property type="term" value="P:establishment of mitotic spindle orientation"/>
    <property type="evidence" value="ECO:0007669"/>
    <property type="project" value="TreeGrafter"/>
</dbReference>
<dbReference type="Pfam" id="PF12455">
    <property type="entry name" value="Dynactin"/>
    <property type="match status" value="1"/>
</dbReference>
<evidence type="ECO:0000256" key="3">
    <source>
        <dbReference type="ARBA" id="ARBA00004544"/>
    </source>
</evidence>
<keyword evidence="6" id="KW-0132">Cell division</keyword>
<dbReference type="Pfam" id="PF01302">
    <property type="entry name" value="CAP_GLY"/>
    <property type="match status" value="1"/>
</dbReference>
<name>A0A9P9WPF0_9PEZI</name>
<dbReference type="PROSITE" id="PS50245">
    <property type="entry name" value="CAP_GLY_2"/>
    <property type="match status" value="1"/>
</dbReference>
<dbReference type="Gene3D" id="2.30.30.190">
    <property type="entry name" value="CAP Gly-rich-like domain"/>
    <property type="match status" value="1"/>
</dbReference>
<dbReference type="InterPro" id="IPR000938">
    <property type="entry name" value="CAP-Gly_domain"/>
</dbReference>
<evidence type="ECO:0000256" key="10">
    <source>
        <dbReference type="ARBA" id="ARBA00023054"/>
    </source>
</evidence>
<dbReference type="InterPro" id="IPR022157">
    <property type="entry name" value="Dynactin"/>
</dbReference>
<feature type="region of interest" description="Disordered" evidence="14">
    <location>
        <begin position="79"/>
        <end position="338"/>
    </location>
</feature>
<feature type="compositionally biased region" description="Basic and acidic residues" evidence="14">
    <location>
        <begin position="315"/>
        <end position="338"/>
    </location>
</feature>
<evidence type="ECO:0000256" key="7">
    <source>
        <dbReference type="ARBA" id="ARBA00022701"/>
    </source>
</evidence>
<dbReference type="SUPFAM" id="SSF74924">
    <property type="entry name" value="Cap-Gly domain"/>
    <property type="match status" value="1"/>
</dbReference>
<dbReference type="PANTHER" id="PTHR18916:SF6">
    <property type="entry name" value="DYNACTIN SUBUNIT 1"/>
    <property type="match status" value="1"/>
</dbReference>
<dbReference type="GO" id="GO:0005814">
    <property type="term" value="C:centriole"/>
    <property type="evidence" value="ECO:0007669"/>
    <property type="project" value="UniProtKB-SubCell"/>
</dbReference>
<keyword evidence="12" id="KW-0131">Cell cycle</keyword>
<dbReference type="Proteomes" id="UP000829685">
    <property type="component" value="Unassembled WGS sequence"/>
</dbReference>
<evidence type="ECO:0000256" key="5">
    <source>
        <dbReference type="ARBA" id="ARBA00022490"/>
    </source>
</evidence>
<feature type="compositionally biased region" description="Low complexity" evidence="14">
    <location>
        <begin position="128"/>
        <end position="137"/>
    </location>
</feature>
<dbReference type="PANTHER" id="PTHR18916">
    <property type="entry name" value="DYNACTIN 1-RELATED MICROTUBULE-BINDING"/>
    <property type="match status" value="1"/>
</dbReference>
<keyword evidence="17" id="KW-1185">Reference proteome</keyword>
<keyword evidence="10 13" id="KW-0175">Coiled coil</keyword>
<keyword evidence="11" id="KW-0206">Cytoskeleton</keyword>
<evidence type="ECO:0000256" key="9">
    <source>
        <dbReference type="ARBA" id="ARBA00023017"/>
    </source>
</evidence>
<accession>A0A9P9WPF0</accession>
<feature type="compositionally biased region" description="Low complexity" evidence="14">
    <location>
        <begin position="200"/>
        <end position="216"/>
    </location>
</feature>
<dbReference type="GO" id="GO:0051286">
    <property type="term" value="C:cell tip"/>
    <property type="evidence" value="ECO:0007669"/>
    <property type="project" value="TreeGrafter"/>
</dbReference>
<feature type="coiled-coil region" evidence="13">
    <location>
        <begin position="1065"/>
        <end position="1171"/>
    </location>
</feature>
<feature type="compositionally biased region" description="Low complexity" evidence="14">
    <location>
        <begin position="79"/>
        <end position="102"/>
    </location>
</feature>
<sequence>MSNIKVGQQVRVEAKGDTNGKHGTVRFIGTTHFAGGEWVGVELEDASGKNDGSIGGERYFDCEPARGVFIRPPSLTVVRDAPARPTARPARSSVAAPAGGRRPSTVTDPAAARRMSINAPSPSPVPRSRPSSIARSPTRPERPPPASSATSSTTPSRTTTPSGALGRTSSVGGTRPRPSVAPTTKRTSMGPPALPPPSARPARPSSTSSITKSTTTRPAAARLSTTGATRGAVTRPAGSRVRSGDSLSGNESGTSRSALASPTKSDEDISPVQARTQALNRLTAGPTSKAKPTVAKSTPTSAKTSAAANSAASRENADLKSKLNILQEKRTEDREKMKDLQKLADQADRFATVNKKLEEKLKITTQEVASLRKQLKETEERLAGVDDMQAEHESMMELATLDREMAEETADALKFELEAVKQKLEELELEVDILREENAGYEEGVTTEDRATENWMNLQKKNELYHRALVALHEKSETQKEEMGADIKALQQDLEDFDKVKQEYDICKERLLMSEDKVEDLKEQLDNALGAEELIEKLSDENAQHNDTIAQLRDNIKDLEELKEINDELEINHLEHEKELEKIIDSKDTVIFRQNQQLTEQNKDLDDMQYTVVKFKELVTNLQRDLEDMEASHALNEAESEQLNSKSRDLLDLNHKLQISAEKTQVKTLDLELQRIDAEEAKLHLQIVQFFLPDSYDQDKLSVHAVLRFSRLASKARMVQGFVKERISGQAHPGHEDDVFAGCDALHKLNWVATMCDRFFAAISHCSLEEFAKYENVLFDLEPVERTLNGYIDSLKRGDFKEQQCAQELSRTIAVLTDLSEKHIPESLESVADKFQMQTTMMQSYLESASTTLSVVKAMVQRVLPTGGENDESYQYFGLTTDTVISQTRTAKVFASKAHRSLEDHKARKMTLDPQEADVFEECESAARQLANMAQAVALDLHTLTSEEGRAEPLTYDEVKETMHQTALRVFSSSEGGLWSAYVSRIRALSAQLTDLATVCGDLSQTQEFDLSTEPWVLRSQELKAQKVQPVDVEEQLLQLKEQYNEARLAVAVREESLSTSALRIETLEARMRDANTKASRITDLEAQILDAQASMSKLKEDIEKQDRELKTLETDRDTWKKVAGETRVLSGDAGSTKAGREQAVATQREMDALRNDIASLQAAVRYLREDNRRARTTEQHAYNWLSEPLKKPTPVAEQRRALVVAEGKDVLGELLKMAGSAKVYDLKKLPEDRMAWRPAKTTPQYHAAKQAEDLAAWKSWQNAVVGKAKVVVGAQNGRREASEHREAMRKAAARLRIRLPDEEGKTILGRGEVQIAGSAEWEGLQGRLGVVA</sequence>
<dbReference type="PROSITE" id="PS00845">
    <property type="entry name" value="CAP_GLY_1"/>
    <property type="match status" value="1"/>
</dbReference>
<keyword evidence="7" id="KW-0493">Microtubule</keyword>
<evidence type="ECO:0000313" key="17">
    <source>
        <dbReference type="Proteomes" id="UP000829685"/>
    </source>
</evidence>
<evidence type="ECO:0000256" key="8">
    <source>
        <dbReference type="ARBA" id="ARBA00022776"/>
    </source>
</evidence>
<feature type="coiled-coil region" evidence="13">
    <location>
        <begin position="473"/>
        <end position="586"/>
    </location>
</feature>
<evidence type="ECO:0000256" key="11">
    <source>
        <dbReference type="ARBA" id="ARBA00023212"/>
    </source>
</evidence>
<feature type="compositionally biased region" description="Low complexity" evidence="14">
    <location>
        <begin position="147"/>
        <end position="162"/>
    </location>
</feature>
<dbReference type="InterPro" id="IPR036859">
    <property type="entry name" value="CAP-Gly_dom_sf"/>
</dbReference>
<evidence type="ECO:0000256" key="12">
    <source>
        <dbReference type="ARBA" id="ARBA00023306"/>
    </source>
</evidence>
<keyword evidence="9" id="KW-0243">Dynein</keyword>
<feature type="coiled-coil region" evidence="13">
    <location>
        <begin position="612"/>
        <end position="646"/>
    </location>
</feature>
<feature type="domain" description="CAP-Gly" evidence="15">
    <location>
        <begin position="29"/>
        <end position="71"/>
    </location>
</feature>
<evidence type="ECO:0000313" key="16">
    <source>
        <dbReference type="EMBL" id="KAI1873646.1"/>
    </source>
</evidence>